<organism evidence="2 3">
    <name type="scientific">Candidatus Halobonum tyrrellensis G22</name>
    <dbReference type="NCBI Taxonomy" id="1324957"/>
    <lineage>
        <taxon>Archaea</taxon>
        <taxon>Methanobacteriati</taxon>
        <taxon>Methanobacteriota</taxon>
        <taxon>Stenosarchaea group</taxon>
        <taxon>Halobacteria</taxon>
        <taxon>Halobacteriales</taxon>
        <taxon>Haloferacaceae</taxon>
        <taxon>Candidatus Halobonum</taxon>
    </lineage>
</organism>
<proteinExistence type="predicted"/>
<protein>
    <recommendedName>
        <fullName evidence="4">Membrane-bound metal-dependent hydrolase</fullName>
    </recommendedName>
</protein>
<sequence length="149" mass="15791">MYSRHHLVVSAAVAAGLVAALPLASTPSGVVVAWGTLTAAGVLIDVDHFLVARLVRGDWANARRCLDDPRLVVGDQSAIFEAGDVWPLQRLLSHVLIAPAAVLAAWTVSDAAALALAVVLYAHLLCDLLWDVWRLETYHADVLAVARGG</sequence>
<comment type="caution">
    <text evidence="2">The sequence shown here is derived from an EMBL/GenBank/DDBJ whole genome shotgun (WGS) entry which is preliminary data.</text>
</comment>
<dbReference type="eggNOG" id="arCOG09118">
    <property type="taxonomic scope" value="Archaea"/>
</dbReference>
<accession>V4HGQ7</accession>
<evidence type="ECO:0000313" key="3">
    <source>
        <dbReference type="Proteomes" id="UP000017840"/>
    </source>
</evidence>
<evidence type="ECO:0008006" key="4">
    <source>
        <dbReference type="Google" id="ProtNLM"/>
    </source>
</evidence>
<feature type="transmembrane region" description="Helical" evidence="1">
    <location>
        <begin position="30"/>
        <end position="55"/>
    </location>
</feature>
<keyword evidence="3" id="KW-1185">Reference proteome</keyword>
<dbReference type="Proteomes" id="UP000017840">
    <property type="component" value="Unassembled WGS sequence"/>
</dbReference>
<dbReference type="AlphaFoldDB" id="V4HGQ7"/>
<gene>
    <name evidence="2" type="ORF">K933_01572</name>
</gene>
<dbReference type="OrthoDB" id="343170at2157"/>
<feature type="transmembrane region" description="Helical" evidence="1">
    <location>
        <begin position="96"/>
        <end position="124"/>
    </location>
</feature>
<evidence type="ECO:0000313" key="2">
    <source>
        <dbReference type="EMBL" id="ESP89870.1"/>
    </source>
</evidence>
<reference evidence="2 3" key="1">
    <citation type="journal article" date="2013" name="Genome Announc.">
        <title>Draft Genome Sequence of 'Candidatus Halobonum tyrrellensis' Strain G22, Isolated from the Hypersaline Waters of Lake Tyrrell, Australia.</title>
        <authorList>
            <person name="Ugalde J.A."/>
            <person name="Narasingarao P."/>
            <person name="Kuo S."/>
            <person name="Podell S."/>
            <person name="Allen E.E."/>
        </authorList>
    </citation>
    <scope>NUCLEOTIDE SEQUENCE [LARGE SCALE GENOMIC DNA]</scope>
    <source>
        <strain evidence="2 3">G22</strain>
    </source>
</reference>
<dbReference type="EMBL" id="ASGZ01000004">
    <property type="protein sequence ID" value="ESP89870.1"/>
    <property type="molecule type" value="Genomic_DNA"/>
</dbReference>
<keyword evidence="1" id="KW-1133">Transmembrane helix</keyword>
<keyword evidence="1" id="KW-0812">Transmembrane</keyword>
<dbReference type="RefSeq" id="WP_023392913.1">
    <property type="nucleotide sequence ID" value="NZ_ASGZ01000004.1"/>
</dbReference>
<name>V4HGQ7_9EURY</name>
<evidence type="ECO:0000256" key="1">
    <source>
        <dbReference type="SAM" id="Phobius"/>
    </source>
</evidence>
<keyword evidence="1" id="KW-0472">Membrane</keyword>